<dbReference type="SUPFAM" id="SSF47095">
    <property type="entry name" value="HMG-box"/>
    <property type="match status" value="2"/>
</dbReference>
<dbReference type="Gene3D" id="1.10.30.10">
    <property type="entry name" value="High mobility group box domain"/>
    <property type="match status" value="2"/>
</dbReference>
<dbReference type="OrthoDB" id="5550281at2759"/>
<evidence type="ECO:0000313" key="5">
    <source>
        <dbReference type="EMBL" id="PBC25194.1"/>
    </source>
</evidence>
<evidence type="ECO:0000256" key="2">
    <source>
        <dbReference type="PROSITE-ProRule" id="PRU00267"/>
    </source>
</evidence>
<feature type="DNA-binding region" description="HMG box" evidence="2">
    <location>
        <begin position="151"/>
        <end position="216"/>
    </location>
</feature>
<dbReference type="Pfam" id="PF09011">
    <property type="entry name" value="HMG_box_2"/>
    <property type="match status" value="1"/>
</dbReference>
<evidence type="ECO:0000256" key="3">
    <source>
        <dbReference type="SAM" id="Coils"/>
    </source>
</evidence>
<dbReference type="InterPro" id="IPR050342">
    <property type="entry name" value="HMGB"/>
</dbReference>
<feature type="coiled-coil region" evidence="3">
    <location>
        <begin position="103"/>
        <end position="145"/>
    </location>
</feature>
<organism evidence="5 6">
    <name type="scientific">Apis cerana cerana</name>
    <name type="common">Oriental honeybee</name>
    <dbReference type="NCBI Taxonomy" id="94128"/>
    <lineage>
        <taxon>Eukaryota</taxon>
        <taxon>Metazoa</taxon>
        <taxon>Ecdysozoa</taxon>
        <taxon>Arthropoda</taxon>
        <taxon>Hexapoda</taxon>
        <taxon>Insecta</taxon>
        <taxon>Pterygota</taxon>
        <taxon>Neoptera</taxon>
        <taxon>Endopterygota</taxon>
        <taxon>Hymenoptera</taxon>
        <taxon>Apocrita</taxon>
        <taxon>Aculeata</taxon>
        <taxon>Apoidea</taxon>
        <taxon>Anthophila</taxon>
        <taxon>Apidae</taxon>
        <taxon>Apis</taxon>
    </lineage>
</organism>
<dbReference type="PANTHER" id="PTHR48112:SF22">
    <property type="entry name" value="MITOCHONDRIAL TRANSCRIPTION FACTOR A, ISOFORM B"/>
    <property type="match status" value="1"/>
</dbReference>
<reference evidence="5 6" key="1">
    <citation type="submission" date="2014-07" db="EMBL/GenBank/DDBJ databases">
        <title>Genomic and transcriptomic analysis on Apis cerana provide comprehensive insights into honey bee biology.</title>
        <authorList>
            <person name="Diao Q."/>
            <person name="Sun L."/>
            <person name="Zheng H."/>
            <person name="Zheng H."/>
            <person name="Xu S."/>
            <person name="Wang S."/>
            <person name="Zeng Z."/>
            <person name="Hu F."/>
            <person name="Su S."/>
            <person name="Wu J."/>
        </authorList>
    </citation>
    <scope>NUCLEOTIDE SEQUENCE [LARGE SCALE GENOMIC DNA]</scope>
    <source>
        <tissue evidence="5">Pupae without intestine</tissue>
    </source>
</reference>
<keyword evidence="2" id="KW-0539">Nucleus</keyword>
<dbReference type="PANTHER" id="PTHR48112">
    <property type="entry name" value="HIGH MOBILITY GROUP PROTEIN DSP1"/>
    <property type="match status" value="1"/>
</dbReference>
<evidence type="ECO:0000259" key="4">
    <source>
        <dbReference type="PROSITE" id="PS50118"/>
    </source>
</evidence>
<dbReference type="GO" id="GO:0005634">
    <property type="term" value="C:nucleus"/>
    <property type="evidence" value="ECO:0007669"/>
    <property type="project" value="UniProtKB-UniRule"/>
</dbReference>
<dbReference type="GO" id="GO:0003677">
    <property type="term" value="F:DNA binding"/>
    <property type="evidence" value="ECO:0007669"/>
    <property type="project" value="UniProtKB-UniRule"/>
</dbReference>
<protein>
    <submittedName>
        <fullName evidence="5">Transcription factor A</fullName>
    </submittedName>
</protein>
<dbReference type="STRING" id="94128.A0A2A3E0X2"/>
<evidence type="ECO:0000313" key="6">
    <source>
        <dbReference type="Proteomes" id="UP000242457"/>
    </source>
</evidence>
<proteinExistence type="predicted"/>
<feature type="DNA-binding region" description="HMG box" evidence="2">
    <location>
        <begin position="46"/>
        <end position="114"/>
    </location>
</feature>
<accession>A0A2A3E0X2</accession>
<gene>
    <name evidence="5" type="ORF">APICC_05369</name>
</gene>
<keyword evidence="1 2" id="KW-0238">DNA-binding</keyword>
<dbReference type="AlphaFoldDB" id="A0A2A3E0X2"/>
<dbReference type="PROSITE" id="PS50118">
    <property type="entry name" value="HMG_BOX_2"/>
    <property type="match status" value="2"/>
</dbReference>
<sequence length="246" mass="29431">MCYGKFIYFTRSETLLCTRNCLLNFSQNASKNVLKYIKETILPSKPKKPISPFLLYVKDISFKIKEEEPGTKYSEILKKASKGWAELNPIEKENFTKQYIKNYEIYTKELKEYNNSLTNEQKQLWEEKKKEYEKSNKEINNKQKNKILGKPKKPPNTYLLYILSKKNEKDPNISFKDWLKSMSISWKKLSNMEKEPYVIKTMKLLSQYKEDLEKWEMKMIHSGHSDVVRLQTLMKYNLHKNEHGNK</sequence>
<dbReference type="Pfam" id="PF00505">
    <property type="entry name" value="HMG_box"/>
    <property type="match status" value="1"/>
</dbReference>
<dbReference type="InterPro" id="IPR009071">
    <property type="entry name" value="HMG_box_dom"/>
</dbReference>
<name>A0A2A3E0X2_APICC</name>
<keyword evidence="6" id="KW-1185">Reference proteome</keyword>
<feature type="domain" description="HMG box" evidence="4">
    <location>
        <begin position="151"/>
        <end position="216"/>
    </location>
</feature>
<dbReference type="EMBL" id="KZ288492">
    <property type="protein sequence ID" value="PBC25194.1"/>
    <property type="molecule type" value="Genomic_DNA"/>
</dbReference>
<dbReference type="SMART" id="SM00398">
    <property type="entry name" value="HMG"/>
    <property type="match status" value="2"/>
</dbReference>
<dbReference type="Proteomes" id="UP000242457">
    <property type="component" value="Unassembled WGS sequence"/>
</dbReference>
<evidence type="ECO:0000256" key="1">
    <source>
        <dbReference type="ARBA" id="ARBA00023125"/>
    </source>
</evidence>
<feature type="domain" description="HMG box" evidence="4">
    <location>
        <begin position="46"/>
        <end position="114"/>
    </location>
</feature>
<dbReference type="InterPro" id="IPR036910">
    <property type="entry name" value="HMG_box_dom_sf"/>
</dbReference>
<keyword evidence="3" id="KW-0175">Coiled coil</keyword>